<keyword evidence="3" id="KW-1185">Reference proteome</keyword>
<feature type="compositionally biased region" description="Low complexity" evidence="1">
    <location>
        <begin position="271"/>
        <end position="292"/>
    </location>
</feature>
<organism evidence="2 3">
    <name type="scientific">Podospora pseudocomata</name>
    <dbReference type="NCBI Taxonomy" id="2093779"/>
    <lineage>
        <taxon>Eukaryota</taxon>
        <taxon>Fungi</taxon>
        <taxon>Dikarya</taxon>
        <taxon>Ascomycota</taxon>
        <taxon>Pezizomycotina</taxon>
        <taxon>Sordariomycetes</taxon>
        <taxon>Sordariomycetidae</taxon>
        <taxon>Sordariales</taxon>
        <taxon>Podosporaceae</taxon>
        <taxon>Podospora</taxon>
    </lineage>
</organism>
<feature type="region of interest" description="Disordered" evidence="1">
    <location>
        <begin position="271"/>
        <end position="434"/>
    </location>
</feature>
<evidence type="ECO:0000313" key="2">
    <source>
        <dbReference type="EMBL" id="KAK4660635.1"/>
    </source>
</evidence>
<dbReference type="PANTHER" id="PTHR39609">
    <property type="entry name" value="RFEG-RELATED"/>
    <property type="match status" value="1"/>
</dbReference>
<proteinExistence type="predicted"/>
<sequence length="434" mass="46565">MAGRPNNRGPGGGQPPVPPAAQRQNEYFVPRDGIDREVITSDICRYLGNDALVRPGTYESPDGRVTQGYFITAYRNLTSAMIQDLKADSARWEQERRAASRSSGGGAGGTTHSSHSNGVYVRSSNSPIGAREQTRGQSDYSAWKNRQREQEYEASYGATAMDIDYQSAPPPPKNPGYGGQPYPGPPPPAGYPQGAYPPQVHPAAAPQYQTQPYGGYPPNVPPTQYSPGPQGGDRYAGMVPPPPIQGQFAQDAAFIHGSNYQTAPGYANAPRMPAMPLAPSSAPPSRAFSTPTSGPPFGSEADPYGYPPPAGIPASQAFPADPLYGRGAYSTTTITNPPEASSDDLGSPAGTAQRQGYPAAPDQPPYEDHNSPVLPNTTVPPTSSTPTSAGPSGGRRDRDSEPRDRERDHREHRARRSETERDDRHGDRNRHHRR</sequence>
<feature type="compositionally biased region" description="Basic and acidic residues" evidence="1">
    <location>
        <begin position="394"/>
        <end position="426"/>
    </location>
</feature>
<dbReference type="RefSeq" id="XP_062749605.1">
    <property type="nucleotide sequence ID" value="XM_062886515.1"/>
</dbReference>
<feature type="compositionally biased region" description="Polar residues" evidence="1">
    <location>
        <begin position="329"/>
        <end position="339"/>
    </location>
</feature>
<evidence type="ECO:0008006" key="4">
    <source>
        <dbReference type="Google" id="ProtNLM"/>
    </source>
</evidence>
<dbReference type="Proteomes" id="UP001323405">
    <property type="component" value="Unassembled WGS sequence"/>
</dbReference>
<comment type="caution">
    <text evidence="2">The sequence shown here is derived from an EMBL/GenBank/DDBJ whole genome shotgun (WGS) entry which is preliminary data.</text>
</comment>
<protein>
    <recommendedName>
        <fullName evidence="4">Transcription factor RfeG</fullName>
    </recommendedName>
</protein>
<name>A0ABR0GY01_9PEZI</name>
<feature type="region of interest" description="Disordered" evidence="1">
    <location>
        <begin position="163"/>
        <end position="244"/>
    </location>
</feature>
<feature type="compositionally biased region" description="Low complexity" evidence="1">
    <location>
        <begin position="371"/>
        <end position="390"/>
    </location>
</feature>
<evidence type="ECO:0000313" key="3">
    <source>
        <dbReference type="Proteomes" id="UP001323405"/>
    </source>
</evidence>
<dbReference type="GeneID" id="87906422"/>
<dbReference type="PANTHER" id="PTHR39609:SF1">
    <property type="entry name" value="RFEG"/>
    <property type="match status" value="1"/>
</dbReference>
<dbReference type="EMBL" id="JAFFHA010000001">
    <property type="protein sequence ID" value="KAK4660635.1"/>
    <property type="molecule type" value="Genomic_DNA"/>
</dbReference>
<gene>
    <name evidence="2" type="ORF">QC762_120780</name>
</gene>
<reference evidence="2 3" key="1">
    <citation type="journal article" date="2023" name="bioRxiv">
        <title>High-quality genome assemblies of four members of thePodospora anserinaspecies complex.</title>
        <authorList>
            <person name="Ament-Velasquez S.L."/>
            <person name="Vogan A.A."/>
            <person name="Wallerman O."/>
            <person name="Hartmann F."/>
            <person name="Gautier V."/>
            <person name="Silar P."/>
            <person name="Giraud T."/>
            <person name="Johannesson H."/>
        </authorList>
    </citation>
    <scope>NUCLEOTIDE SEQUENCE [LARGE SCALE GENOMIC DNA]</scope>
    <source>
        <strain evidence="2 3">CBS 415.72m</strain>
    </source>
</reference>
<feature type="region of interest" description="Disordered" evidence="1">
    <location>
        <begin position="1"/>
        <end position="25"/>
    </location>
</feature>
<evidence type="ECO:0000256" key="1">
    <source>
        <dbReference type="SAM" id="MobiDB-lite"/>
    </source>
</evidence>
<feature type="region of interest" description="Disordered" evidence="1">
    <location>
        <begin position="93"/>
        <end position="146"/>
    </location>
</feature>
<accession>A0ABR0GY01</accession>